<dbReference type="Proteomes" id="UP001409585">
    <property type="component" value="Unassembled WGS sequence"/>
</dbReference>
<keyword evidence="2" id="KW-1185">Reference proteome</keyword>
<comment type="caution">
    <text evidence="1">The sequence shown here is derived from an EMBL/GenBank/DDBJ whole genome shotgun (WGS) entry which is preliminary data.</text>
</comment>
<sequence length="303" mass="32542">MATSLPSYFTETDSDQLKLQLLSQPNIQKLFTKLDADHVLVGAGVVYITKDLNAIRLREFQAICRIRPIHVVIHEIPESERSDTYATKLVQNSRESKLVGESVGTVLSCGAAVLGWLVVIGGGVAAPISGGTSTTVSVLAWGAAVASSLQCANGFIRTGSELGSGDINDYLDSQEWYQTAITSLDIISLAGAGSASLASFKAYQAVRSVSSRSLLDILKGMSRSERKRMTEEIIRINYPGVSNKKLKQMIRGGVYPKRYSKNSINSALMLHLKDSVGAALSFAGSASSGTIRNFVIGIYEETQ</sequence>
<evidence type="ECO:0000313" key="2">
    <source>
        <dbReference type="Proteomes" id="UP001409585"/>
    </source>
</evidence>
<evidence type="ECO:0000313" key="1">
    <source>
        <dbReference type="EMBL" id="GAA4940936.1"/>
    </source>
</evidence>
<gene>
    <name evidence="1" type="ORF">GCM10025791_19180</name>
</gene>
<accession>A0AAV3U1G4</accession>
<reference evidence="2" key="1">
    <citation type="journal article" date="2019" name="Int. J. Syst. Evol. Microbiol.">
        <title>The Global Catalogue of Microorganisms (GCM) 10K type strain sequencing project: providing services to taxonomists for standard genome sequencing and annotation.</title>
        <authorList>
            <consortium name="The Broad Institute Genomics Platform"/>
            <consortium name="The Broad Institute Genome Sequencing Center for Infectious Disease"/>
            <person name="Wu L."/>
            <person name="Ma J."/>
        </authorList>
    </citation>
    <scope>NUCLEOTIDE SEQUENCE [LARGE SCALE GENOMIC DNA]</scope>
    <source>
        <strain evidence="2">JCM 19134</strain>
    </source>
</reference>
<dbReference type="RefSeq" id="WP_345420769.1">
    <property type="nucleotide sequence ID" value="NZ_AP031496.1"/>
</dbReference>
<evidence type="ECO:0008006" key="3">
    <source>
        <dbReference type="Google" id="ProtNLM"/>
    </source>
</evidence>
<dbReference type="AlphaFoldDB" id="A0AAV3U1G4"/>
<name>A0AAV3U1G4_9ALTE</name>
<organism evidence="1 2">
    <name type="scientific">Halioxenophilus aromaticivorans</name>
    <dbReference type="NCBI Taxonomy" id="1306992"/>
    <lineage>
        <taxon>Bacteria</taxon>
        <taxon>Pseudomonadati</taxon>
        <taxon>Pseudomonadota</taxon>
        <taxon>Gammaproteobacteria</taxon>
        <taxon>Alteromonadales</taxon>
        <taxon>Alteromonadaceae</taxon>
        <taxon>Halioxenophilus</taxon>
    </lineage>
</organism>
<proteinExistence type="predicted"/>
<protein>
    <recommendedName>
        <fullName evidence="3">NAD synthetase</fullName>
    </recommendedName>
</protein>
<dbReference type="EMBL" id="BAABLX010000011">
    <property type="protein sequence ID" value="GAA4940936.1"/>
    <property type="molecule type" value="Genomic_DNA"/>
</dbReference>